<keyword evidence="3" id="KW-1185">Reference proteome</keyword>
<dbReference type="Proteomes" id="UP000689195">
    <property type="component" value="Unassembled WGS sequence"/>
</dbReference>
<evidence type="ECO:0000313" key="2">
    <source>
        <dbReference type="EMBL" id="CAD8196838.1"/>
    </source>
</evidence>
<gene>
    <name evidence="2" type="ORF">PPENT_87.1.T1130169</name>
</gene>
<dbReference type="EMBL" id="CAJJDO010000113">
    <property type="protein sequence ID" value="CAD8196838.1"/>
    <property type="molecule type" value="Genomic_DNA"/>
</dbReference>
<accession>A0A8S1X334</accession>
<organism evidence="2 3">
    <name type="scientific">Paramecium pentaurelia</name>
    <dbReference type="NCBI Taxonomy" id="43138"/>
    <lineage>
        <taxon>Eukaryota</taxon>
        <taxon>Sar</taxon>
        <taxon>Alveolata</taxon>
        <taxon>Ciliophora</taxon>
        <taxon>Intramacronucleata</taxon>
        <taxon>Oligohymenophorea</taxon>
        <taxon>Peniculida</taxon>
        <taxon>Parameciidae</taxon>
        <taxon>Paramecium</taxon>
    </lineage>
</organism>
<reference evidence="2" key="1">
    <citation type="submission" date="2021-01" db="EMBL/GenBank/DDBJ databases">
        <authorList>
            <consortium name="Genoscope - CEA"/>
            <person name="William W."/>
        </authorList>
    </citation>
    <scope>NUCLEOTIDE SEQUENCE</scope>
</reference>
<name>A0A8S1X334_9CILI</name>
<sequence>MELSANKSNNKENNNPVLVPTQYEIMQKEGIFAKTKASPHYRFYYRKQRQSVVQPIQNPIIGHSNSSQSIHKDIEKIAKQLQSQHIQTMTQFNFTQPLKERHPTQYSNPPNQQITEVLEMFEKENLMKIQQIKPYTPRRPFTQYVNSKLPTLNYENTSNDQENSEKATPLLKNKLLFKRTINPSLDKFKKINQPSNEVRHKRVASQILNNPVNQNQQRISNVRINKVLQNSNKIMQICNKIPNIQEQIAEEHLLDLINSDHFKIEFQHFINISQGSHSEMEQLLQNFMIDQIRKKKELQDAENNLEEKRQIFQRSLTNYIQELKEKL</sequence>
<evidence type="ECO:0000313" key="3">
    <source>
        <dbReference type="Proteomes" id="UP000689195"/>
    </source>
</evidence>
<feature type="coiled-coil region" evidence="1">
    <location>
        <begin position="288"/>
        <end position="318"/>
    </location>
</feature>
<proteinExistence type="predicted"/>
<comment type="caution">
    <text evidence="2">The sequence shown here is derived from an EMBL/GenBank/DDBJ whole genome shotgun (WGS) entry which is preliminary data.</text>
</comment>
<protein>
    <submittedName>
        <fullName evidence="2">Uncharacterized protein</fullName>
    </submittedName>
</protein>
<keyword evidence="1" id="KW-0175">Coiled coil</keyword>
<evidence type="ECO:0000256" key="1">
    <source>
        <dbReference type="SAM" id="Coils"/>
    </source>
</evidence>
<dbReference type="OrthoDB" id="296472at2759"/>
<dbReference type="AlphaFoldDB" id="A0A8S1X334"/>